<name>A0AAD3XUD8_NEPGR</name>
<organism evidence="1 2">
    <name type="scientific">Nepenthes gracilis</name>
    <name type="common">Slender pitcher plant</name>
    <dbReference type="NCBI Taxonomy" id="150966"/>
    <lineage>
        <taxon>Eukaryota</taxon>
        <taxon>Viridiplantae</taxon>
        <taxon>Streptophyta</taxon>
        <taxon>Embryophyta</taxon>
        <taxon>Tracheophyta</taxon>
        <taxon>Spermatophyta</taxon>
        <taxon>Magnoliopsida</taxon>
        <taxon>eudicotyledons</taxon>
        <taxon>Gunneridae</taxon>
        <taxon>Pentapetalae</taxon>
        <taxon>Caryophyllales</taxon>
        <taxon>Nepenthaceae</taxon>
        <taxon>Nepenthes</taxon>
    </lineage>
</organism>
<dbReference type="EMBL" id="BSYO01000018">
    <property type="protein sequence ID" value="GMH17877.1"/>
    <property type="molecule type" value="Genomic_DNA"/>
</dbReference>
<protein>
    <submittedName>
        <fullName evidence="1">Uncharacterized protein</fullName>
    </submittedName>
</protein>
<reference evidence="1" key="1">
    <citation type="submission" date="2023-05" db="EMBL/GenBank/DDBJ databases">
        <title>Nepenthes gracilis genome sequencing.</title>
        <authorList>
            <person name="Fukushima K."/>
        </authorList>
    </citation>
    <scope>NUCLEOTIDE SEQUENCE</scope>
    <source>
        <strain evidence="1">SING2019-196</strain>
    </source>
</reference>
<evidence type="ECO:0000313" key="1">
    <source>
        <dbReference type="EMBL" id="GMH17877.1"/>
    </source>
</evidence>
<accession>A0AAD3XUD8</accession>
<keyword evidence="2" id="KW-1185">Reference proteome</keyword>
<dbReference type="AlphaFoldDB" id="A0AAD3XUD8"/>
<dbReference type="Proteomes" id="UP001279734">
    <property type="component" value="Unassembled WGS sequence"/>
</dbReference>
<evidence type="ECO:0000313" key="2">
    <source>
        <dbReference type="Proteomes" id="UP001279734"/>
    </source>
</evidence>
<sequence length="66" mass="7149">MKDRARKKHAETASVDCRAEGVIALVESPKAIFANHDWSANIAADCEPVSDWDSNSKPVPVPEAES</sequence>
<gene>
    <name evidence="1" type="ORF">Nepgr_019718</name>
</gene>
<comment type="caution">
    <text evidence="1">The sequence shown here is derived from an EMBL/GenBank/DDBJ whole genome shotgun (WGS) entry which is preliminary data.</text>
</comment>
<proteinExistence type="predicted"/>